<keyword evidence="1" id="KW-0812">Transmembrane</keyword>
<sequence>MQASITLSLYLLAAISVLSMLVAEQCKEKPMYGEQDVLAGSPVMFGSSMLFKSSIMIVLFMIVLSLLL</sequence>
<evidence type="ECO:0000256" key="1">
    <source>
        <dbReference type="SAM" id="Phobius"/>
    </source>
</evidence>
<keyword evidence="2" id="KW-0732">Signal</keyword>
<feature type="signal peptide" evidence="2">
    <location>
        <begin position="1"/>
        <end position="23"/>
    </location>
</feature>
<proteinExistence type="predicted"/>
<keyword evidence="4" id="KW-1185">Reference proteome</keyword>
<name>A0A6A6ZJ80_9PLEO</name>
<dbReference type="AlphaFoldDB" id="A0A6A6ZJ80"/>
<feature type="chain" id="PRO_5025614344" evidence="2">
    <location>
        <begin position="24"/>
        <end position="68"/>
    </location>
</feature>
<dbReference type="Proteomes" id="UP000799424">
    <property type="component" value="Unassembled WGS sequence"/>
</dbReference>
<feature type="transmembrane region" description="Helical" evidence="1">
    <location>
        <begin position="47"/>
        <end position="67"/>
    </location>
</feature>
<keyword evidence="1" id="KW-1133">Transmembrane helix</keyword>
<keyword evidence="1" id="KW-0472">Membrane</keyword>
<protein>
    <submittedName>
        <fullName evidence="3">Uncharacterized protein</fullName>
    </submittedName>
</protein>
<gene>
    <name evidence="3" type="ORF">CC86DRAFT_112198</name>
</gene>
<evidence type="ECO:0000256" key="2">
    <source>
        <dbReference type="SAM" id="SignalP"/>
    </source>
</evidence>
<evidence type="ECO:0000313" key="3">
    <source>
        <dbReference type="EMBL" id="KAF2820803.1"/>
    </source>
</evidence>
<accession>A0A6A6ZJ80</accession>
<evidence type="ECO:0000313" key="4">
    <source>
        <dbReference type="Proteomes" id="UP000799424"/>
    </source>
</evidence>
<organism evidence="3 4">
    <name type="scientific">Ophiobolus disseminans</name>
    <dbReference type="NCBI Taxonomy" id="1469910"/>
    <lineage>
        <taxon>Eukaryota</taxon>
        <taxon>Fungi</taxon>
        <taxon>Dikarya</taxon>
        <taxon>Ascomycota</taxon>
        <taxon>Pezizomycotina</taxon>
        <taxon>Dothideomycetes</taxon>
        <taxon>Pleosporomycetidae</taxon>
        <taxon>Pleosporales</taxon>
        <taxon>Pleosporineae</taxon>
        <taxon>Phaeosphaeriaceae</taxon>
        <taxon>Ophiobolus</taxon>
    </lineage>
</organism>
<reference evidence="3" key="1">
    <citation type="journal article" date="2020" name="Stud. Mycol.">
        <title>101 Dothideomycetes genomes: a test case for predicting lifestyles and emergence of pathogens.</title>
        <authorList>
            <person name="Haridas S."/>
            <person name="Albert R."/>
            <person name="Binder M."/>
            <person name="Bloem J."/>
            <person name="Labutti K."/>
            <person name="Salamov A."/>
            <person name="Andreopoulos B."/>
            <person name="Baker S."/>
            <person name="Barry K."/>
            <person name="Bills G."/>
            <person name="Bluhm B."/>
            <person name="Cannon C."/>
            <person name="Castanera R."/>
            <person name="Culley D."/>
            <person name="Daum C."/>
            <person name="Ezra D."/>
            <person name="Gonzalez J."/>
            <person name="Henrissat B."/>
            <person name="Kuo A."/>
            <person name="Liang C."/>
            <person name="Lipzen A."/>
            <person name="Lutzoni F."/>
            <person name="Magnuson J."/>
            <person name="Mondo S."/>
            <person name="Nolan M."/>
            <person name="Ohm R."/>
            <person name="Pangilinan J."/>
            <person name="Park H.-J."/>
            <person name="Ramirez L."/>
            <person name="Alfaro M."/>
            <person name="Sun H."/>
            <person name="Tritt A."/>
            <person name="Yoshinaga Y."/>
            <person name="Zwiers L.-H."/>
            <person name="Turgeon B."/>
            <person name="Goodwin S."/>
            <person name="Spatafora J."/>
            <person name="Crous P."/>
            <person name="Grigoriev I."/>
        </authorList>
    </citation>
    <scope>NUCLEOTIDE SEQUENCE</scope>
    <source>
        <strain evidence="3">CBS 113818</strain>
    </source>
</reference>
<dbReference type="EMBL" id="MU006239">
    <property type="protein sequence ID" value="KAF2820803.1"/>
    <property type="molecule type" value="Genomic_DNA"/>
</dbReference>